<keyword evidence="2" id="KW-1185">Reference proteome</keyword>
<proteinExistence type="predicted"/>
<dbReference type="AlphaFoldDB" id="A0A0A7PHJ3"/>
<name>A0A0A7PHJ3_9SPHN</name>
<protein>
    <submittedName>
        <fullName evidence="1">Uncharacterized protein</fullName>
    </submittedName>
</protein>
<dbReference type="HOGENOM" id="CLU_2059909_0_0_5"/>
<dbReference type="EMBL" id="CP009122">
    <property type="protein sequence ID" value="AJA07417.1"/>
    <property type="molecule type" value="Genomic_DNA"/>
</dbReference>
<dbReference type="Proteomes" id="UP000030907">
    <property type="component" value="Chromosome"/>
</dbReference>
<sequence length="119" mass="13481">MIRDIEAAREALADALWWFKGFAAARPASIDEGAGEHLDLERKIGEVRNFLTSVNQASIRRMGEETAVVLTFAEFERLVDAVRIPRLAETQIAIQTIEQVLAEYREEEHAARRGDEIPF</sequence>
<dbReference type="RefSeq" id="WP_039571314.1">
    <property type="nucleotide sequence ID" value="NZ_CP009122.1"/>
</dbReference>
<dbReference type="STRING" id="1515612.SKP52_02410"/>
<evidence type="ECO:0000313" key="1">
    <source>
        <dbReference type="EMBL" id="AJA07417.1"/>
    </source>
</evidence>
<dbReference type="OrthoDB" id="7597310at2"/>
<evidence type="ECO:0000313" key="2">
    <source>
        <dbReference type="Proteomes" id="UP000030907"/>
    </source>
</evidence>
<dbReference type="KEGG" id="sphk:SKP52_02410"/>
<organism evidence="1 2">
    <name type="scientific">Sphingopyxis fribergensis</name>
    <dbReference type="NCBI Taxonomy" id="1515612"/>
    <lineage>
        <taxon>Bacteria</taxon>
        <taxon>Pseudomonadati</taxon>
        <taxon>Pseudomonadota</taxon>
        <taxon>Alphaproteobacteria</taxon>
        <taxon>Sphingomonadales</taxon>
        <taxon>Sphingomonadaceae</taxon>
        <taxon>Sphingopyxis</taxon>
    </lineage>
</organism>
<gene>
    <name evidence="1" type="ORF">SKP52_02410</name>
</gene>
<accession>A0A0A7PHJ3</accession>
<reference evidence="1 2" key="1">
    <citation type="journal article" date="2015" name="Int. J. Syst. Evol. Microbiol.">
        <title>Description of Sphingopyxis fribergensis sp. nov. - a soil bacterium with the ability to degrade styrene and phenylacetic acid.</title>
        <authorList>
            <person name="Oelschlagel M."/>
            <person name="Ruckert C."/>
            <person name="Kalinowski J."/>
            <person name="Schmidt G."/>
            <person name="Schlomann M."/>
            <person name="Tischler D."/>
        </authorList>
    </citation>
    <scope>NUCLEOTIDE SEQUENCE [LARGE SCALE GENOMIC DNA]</scope>
    <source>
        <strain evidence="1 2">Kp5.2</strain>
    </source>
</reference>